<evidence type="ECO:0000313" key="2">
    <source>
        <dbReference type="EMBL" id="KAE9409923.1"/>
    </source>
</evidence>
<feature type="region of interest" description="Disordered" evidence="1">
    <location>
        <begin position="19"/>
        <end position="41"/>
    </location>
</feature>
<evidence type="ECO:0000313" key="3">
    <source>
        <dbReference type="Proteomes" id="UP000799118"/>
    </source>
</evidence>
<feature type="compositionally biased region" description="Low complexity" evidence="1">
    <location>
        <begin position="31"/>
        <end position="41"/>
    </location>
</feature>
<gene>
    <name evidence="2" type="ORF">BT96DRAFT_984254</name>
</gene>
<evidence type="ECO:0000256" key="1">
    <source>
        <dbReference type="SAM" id="MobiDB-lite"/>
    </source>
</evidence>
<proteinExistence type="predicted"/>
<dbReference type="Proteomes" id="UP000799118">
    <property type="component" value="Unassembled WGS sequence"/>
</dbReference>
<dbReference type="AlphaFoldDB" id="A0A6A4IK12"/>
<accession>A0A6A4IK12</accession>
<protein>
    <submittedName>
        <fullName evidence="2">Uncharacterized protein</fullName>
    </submittedName>
</protein>
<organism evidence="2 3">
    <name type="scientific">Gymnopus androsaceus JB14</name>
    <dbReference type="NCBI Taxonomy" id="1447944"/>
    <lineage>
        <taxon>Eukaryota</taxon>
        <taxon>Fungi</taxon>
        <taxon>Dikarya</taxon>
        <taxon>Basidiomycota</taxon>
        <taxon>Agaricomycotina</taxon>
        <taxon>Agaricomycetes</taxon>
        <taxon>Agaricomycetidae</taxon>
        <taxon>Agaricales</taxon>
        <taxon>Marasmiineae</taxon>
        <taxon>Omphalotaceae</taxon>
        <taxon>Gymnopus</taxon>
    </lineage>
</organism>
<dbReference type="EMBL" id="ML769386">
    <property type="protein sequence ID" value="KAE9409923.1"/>
    <property type="molecule type" value="Genomic_DNA"/>
</dbReference>
<reference evidence="2" key="1">
    <citation type="journal article" date="2019" name="Environ. Microbiol.">
        <title>Fungal ecological strategies reflected in gene transcription - a case study of two litter decomposers.</title>
        <authorList>
            <person name="Barbi F."/>
            <person name="Kohler A."/>
            <person name="Barry K."/>
            <person name="Baskaran P."/>
            <person name="Daum C."/>
            <person name="Fauchery L."/>
            <person name="Ihrmark K."/>
            <person name="Kuo A."/>
            <person name="LaButti K."/>
            <person name="Lipzen A."/>
            <person name="Morin E."/>
            <person name="Grigoriev I.V."/>
            <person name="Henrissat B."/>
            <person name="Lindahl B."/>
            <person name="Martin F."/>
        </authorList>
    </citation>
    <scope>NUCLEOTIDE SEQUENCE</scope>
    <source>
        <strain evidence="2">JB14</strain>
    </source>
</reference>
<sequence>MSSQTQSLTEWAQSRFTTLFEHPAANKDTESQPSSSSSLESQIQALFSPTAQIYINHNGPVSVEEFNQQVGSTFGTNKTEVEWKDCLEVVDDKSKESDGGDNSPGADGKTGIFAGYLIVTRTLKFMIRAAPAKNYTYIWLSAKIAYDSEVSESSETGGQIDKRRIVQLFYTSVGKAAPLLLAMTYQRLRLHKPFMRQVLRTAQSPSSKLCLGSPRMPRAFKAVLAPTPRVGLITCIASSIKVNKEMVVPVGDLLCDQANTQGTRLVYCLGLKNGSNCR</sequence>
<keyword evidence="3" id="KW-1185">Reference proteome</keyword>
<dbReference type="OrthoDB" id="3197409at2759"/>
<name>A0A6A4IK12_9AGAR</name>